<feature type="coiled-coil region" evidence="1">
    <location>
        <begin position="313"/>
        <end position="370"/>
    </location>
</feature>
<feature type="coiled-coil region" evidence="1">
    <location>
        <begin position="40"/>
        <end position="99"/>
    </location>
</feature>
<organism evidence="2 3">
    <name type="scientific">Symbiodinium natans</name>
    <dbReference type="NCBI Taxonomy" id="878477"/>
    <lineage>
        <taxon>Eukaryota</taxon>
        <taxon>Sar</taxon>
        <taxon>Alveolata</taxon>
        <taxon>Dinophyceae</taxon>
        <taxon>Suessiales</taxon>
        <taxon>Symbiodiniaceae</taxon>
        <taxon>Symbiodinium</taxon>
    </lineage>
</organism>
<dbReference type="Proteomes" id="UP000604046">
    <property type="component" value="Unassembled WGS sequence"/>
</dbReference>
<sequence>MAAQLAVDVFEQERRRLELAAVELRTSLAEKDVQLTERCSEAAREEAKLLQLRYASELNESKSKENELRKHLQDLGRSAQLQAKEMNVAEEELKEAEEYESACLHRKEARQEVQARFEKVKKDCQIASLRSEIQVAIDSRTADELQLTQLLRVKEEHAQKEAGTKDTDSMTLQEQVAADLKDQLFESQETVASLEESFQSMQSLCLKTEAHIEEMLQDSTIEAQACQKDEDTEAQEELLEESRKLDKADDQINQVQRLYHIAEGLAAELRKSGALVSEAASTVSPVASSEVLDGLLSEEHQLQAEVSSCSLDASKVEVQVKHLEEELEHVRNTVQANQLRTAQAQERISLSACERQAEELRARLFKLRSKDPSGVMGGVEDSLKQVMLALDAKGRRLLLQKQAVLPAEAEKRSLPESS</sequence>
<keyword evidence="1" id="KW-0175">Coiled coil</keyword>
<keyword evidence="3" id="KW-1185">Reference proteome</keyword>
<dbReference type="OrthoDB" id="429287at2759"/>
<comment type="caution">
    <text evidence="2">The sequence shown here is derived from an EMBL/GenBank/DDBJ whole genome shotgun (WGS) entry which is preliminary data.</text>
</comment>
<evidence type="ECO:0000313" key="2">
    <source>
        <dbReference type="EMBL" id="CAE7548837.1"/>
    </source>
</evidence>
<dbReference type="AlphaFoldDB" id="A0A812U2M0"/>
<reference evidence="2" key="1">
    <citation type="submission" date="2021-02" db="EMBL/GenBank/DDBJ databases">
        <authorList>
            <person name="Dougan E. K."/>
            <person name="Rhodes N."/>
            <person name="Thang M."/>
            <person name="Chan C."/>
        </authorList>
    </citation>
    <scope>NUCLEOTIDE SEQUENCE</scope>
</reference>
<dbReference type="EMBL" id="CAJNDS010002625">
    <property type="protein sequence ID" value="CAE7548837.1"/>
    <property type="molecule type" value="Genomic_DNA"/>
</dbReference>
<evidence type="ECO:0000256" key="1">
    <source>
        <dbReference type="SAM" id="Coils"/>
    </source>
</evidence>
<evidence type="ECO:0000313" key="3">
    <source>
        <dbReference type="Proteomes" id="UP000604046"/>
    </source>
</evidence>
<name>A0A812U2M0_9DINO</name>
<gene>
    <name evidence="2" type="ORF">SNAT2548_LOCUS30809</name>
</gene>
<proteinExistence type="predicted"/>
<accession>A0A812U2M0</accession>
<protein>
    <submittedName>
        <fullName evidence="2">Uncharacterized protein</fullName>
    </submittedName>
</protein>